<evidence type="ECO:0000256" key="7">
    <source>
        <dbReference type="ARBA" id="ARBA00024197"/>
    </source>
</evidence>
<dbReference type="EMBL" id="QVPD01000004">
    <property type="protein sequence ID" value="RFP61183.1"/>
    <property type="molecule type" value="Genomic_DNA"/>
</dbReference>
<dbReference type="PANTHER" id="PTHR38035">
    <property type="entry name" value="UPF0070 PROTEIN YFGM"/>
    <property type="match status" value="1"/>
</dbReference>
<accession>A0A372DNM5</accession>
<dbReference type="SUPFAM" id="SSF48452">
    <property type="entry name" value="TPR-like"/>
    <property type="match status" value="1"/>
</dbReference>
<dbReference type="RefSeq" id="WP_117202208.1">
    <property type="nucleotide sequence ID" value="NZ_JBHTBK010000001.1"/>
</dbReference>
<keyword evidence="12" id="KW-1185">Reference proteome</keyword>
<dbReference type="AlphaFoldDB" id="A0A372DNM5"/>
<evidence type="ECO:0000256" key="9">
    <source>
        <dbReference type="SAM" id="Phobius"/>
    </source>
</evidence>
<feature type="transmembrane region" description="Helical" evidence="9">
    <location>
        <begin position="24"/>
        <end position="44"/>
    </location>
</feature>
<dbReference type="PANTHER" id="PTHR38035:SF1">
    <property type="entry name" value="ANCILLARY SECYEG TRANSLOCON SUBUNIT"/>
    <property type="match status" value="1"/>
</dbReference>
<dbReference type="GO" id="GO:0005886">
    <property type="term" value="C:plasma membrane"/>
    <property type="evidence" value="ECO:0007669"/>
    <property type="project" value="UniProtKB-SubCell"/>
</dbReference>
<evidence type="ECO:0000256" key="8">
    <source>
        <dbReference type="ARBA" id="ARBA00024235"/>
    </source>
</evidence>
<dbReference type="Pfam" id="PF09976">
    <property type="entry name" value="TPR_21"/>
    <property type="match status" value="1"/>
</dbReference>
<evidence type="ECO:0000256" key="4">
    <source>
        <dbReference type="ARBA" id="ARBA00022989"/>
    </source>
</evidence>
<dbReference type="OrthoDB" id="9789675at2"/>
<evidence type="ECO:0000256" key="3">
    <source>
        <dbReference type="ARBA" id="ARBA00022692"/>
    </source>
</evidence>
<keyword evidence="3 9" id="KW-0812">Transmembrane</keyword>
<dbReference type="InterPro" id="IPR026039">
    <property type="entry name" value="YfgM"/>
</dbReference>
<evidence type="ECO:0000256" key="6">
    <source>
        <dbReference type="ARBA" id="ARBA00023186"/>
    </source>
</evidence>
<dbReference type="Gene3D" id="1.25.40.10">
    <property type="entry name" value="Tetratricopeptide repeat domain"/>
    <property type="match status" value="1"/>
</dbReference>
<comment type="caution">
    <text evidence="11">The sequence shown here is derived from an EMBL/GenBank/DDBJ whole genome shotgun (WGS) entry which is preliminary data.</text>
</comment>
<evidence type="ECO:0000313" key="11">
    <source>
        <dbReference type="EMBL" id="RFP61183.1"/>
    </source>
</evidence>
<sequence length="211" mass="22366">MAIDDLLDEHEQGERVRTWLRDNAAGLIGGLALGLLLIWGWRWWQAQRVQQSMQAGTQYQALIDTLQSGKLAQAQAQVEALPAGTYDTLAALALAEAQLAAGQRDAAIATLRAAKPDGAETAAIVEQRLARLLIDAGKAKEALALLPGDSRDPETLQVRGDAFSALGQKPQAQAAYSQALTGLEVGSPQRNVIELKLSEVGGAPAQPEARS</sequence>
<protein>
    <recommendedName>
        <fullName evidence="8">Ancillary SecYEG translocon subunit</fullName>
    </recommendedName>
</protein>
<evidence type="ECO:0000256" key="2">
    <source>
        <dbReference type="ARBA" id="ARBA00022475"/>
    </source>
</evidence>
<dbReference type="Proteomes" id="UP000262917">
    <property type="component" value="Unassembled WGS sequence"/>
</dbReference>
<keyword evidence="5 9" id="KW-0472">Membrane</keyword>
<gene>
    <name evidence="11" type="ORF">D0Y53_05520</name>
</gene>
<dbReference type="InterPro" id="IPR011990">
    <property type="entry name" value="TPR-like_helical_dom_sf"/>
</dbReference>
<proteinExistence type="inferred from homology"/>
<evidence type="ECO:0000259" key="10">
    <source>
        <dbReference type="Pfam" id="PF09976"/>
    </source>
</evidence>
<evidence type="ECO:0000313" key="12">
    <source>
        <dbReference type="Proteomes" id="UP000262917"/>
    </source>
</evidence>
<evidence type="ECO:0000256" key="1">
    <source>
        <dbReference type="ARBA" id="ARBA00004401"/>
    </source>
</evidence>
<feature type="domain" description="Ancillary SecYEG translocon subunit/Cell division coordinator CpoB TPR" evidence="10">
    <location>
        <begin position="17"/>
        <end position="201"/>
    </location>
</feature>
<keyword evidence="4 9" id="KW-1133">Transmembrane helix</keyword>
<keyword evidence="2" id="KW-1003">Cell membrane</keyword>
<reference evidence="11 12" key="1">
    <citation type="submission" date="2018-08" db="EMBL/GenBank/DDBJ databases">
        <title>Lysobacter weifangensis sp. nov., a new member of the family 'Xanthomonadaceae', isolated from soil in a farmland.</title>
        <authorList>
            <person name="Zhao H."/>
        </authorList>
    </citation>
    <scope>NUCLEOTIDE SEQUENCE [LARGE SCALE GENOMIC DNA]</scope>
    <source>
        <strain evidence="11 12">WF-2</strain>
    </source>
</reference>
<comment type="similarity">
    <text evidence="7">Belongs to the YfgM family.</text>
</comment>
<keyword evidence="6" id="KW-0143">Chaperone</keyword>
<evidence type="ECO:0000256" key="5">
    <source>
        <dbReference type="ARBA" id="ARBA00023136"/>
    </source>
</evidence>
<name>A0A372DNM5_9GAMM</name>
<organism evidence="11 12">
    <name type="scientific">Cognatiluteimonas weifangensis</name>
    <dbReference type="NCBI Taxonomy" id="2303539"/>
    <lineage>
        <taxon>Bacteria</taxon>
        <taxon>Pseudomonadati</taxon>
        <taxon>Pseudomonadota</taxon>
        <taxon>Gammaproteobacteria</taxon>
        <taxon>Lysobacterales</taxon>
        <taxon>Lysobacteraceae</taxon>
        <taxon>Cognatiluteimonas</taxon>
    </lineage>
</organism>
<dbReference type="InterPro" id="IPR018704">
    <property type="entry name" value="SecYEG/CpoB_TPR"/>
</dbReference>
<dbReference type="GO" id="GO:0044877">
    <property type="term" value="F:protein-containing complex binding"/>
    <property type="evidence" value="ECO:0007669"/>
    <property type="project" value="InterPro"/>
</dbReference>
<comment type="subcellular location">
    <subcellularLocation>
        <location evidence="1">Cell membrane</location>
        <topology evidence="1">Single-pass type II membrane protein</topology>
    </subcellularLocation>
</comment>